<feature type="chain" id="PRO_5012759171" evidence="1">
    <location>
        <begin position="22"/>
        <end position="276"/>
    </location>
</feature>
<evidence type="ECO:0000256" key="1">
    <source>
        <dbReference type="SAM" id="SignalP"/>
    </source>
</evidence>
<keyword evidence="1" id="KW-0732">Signal</keyword>
<sequence>MQRKKIALLVIAACLYGLVSSQYTPNITEFLNKNEAIWTYMTTTTIRQRRYDCKADVIDDITDDYVLFRSFFGYRTVIRSEWQQFLEGRLWNAGAPGGVRGPAYNAMNVSYRGATPSTTEVLTYLSPDKKCGVVSITDLVSGAEVTRELRVQNSSITAVETNPCFAEYNRTVGVKPARLTYAPSCQDILIGKDNIIPGRPIETALTTFGYPKTGKGVFQPTKVLLLCKLPSTPMFFEARLTCQLLGVLSAPRPFVALRKKPLLMQKTAHASVTKSI</sequence>
<proteinExistence type="predicted"/>
<dbReference type="EMBL" id="GFPF01004111">
    <property type="protein sequence ID" value="MAA15257.1"/>
    <property type="molecule type" value="Transcribed_RNA"/>
</dbReference>
<protein>
    <submittedName>
        <fullName evidence="2">Lipocalin</fullName>
    </submittedName>
</protein>
<feature type="signal peptide" evidence="1">
    <location>
        <begin position="1"/>
        <end position="21"/>
    </location>
</feature>
<name>A0A224YC25_9ACAR</name>
<organism evidence="2">
    <name type="scientific">Rhipicephalus zambeziensis</name>
    <dbReference type="NCBI Taxonomy" id="60191"/>
    <lineage>
        <taxon>Eukaryota</taxon>
        <taxon>Metazoa</taxon>
        <taxon>Ecdysozoa</taxon>
        <taxon>Arthropoda</taxon>
        <taxon>Chelicerata</taxon>
        <taxon>Arachnida</taxon>
        <taxon>Acari</taxon>
        <taxon>Parasitiformes</taxon>
        <taxon>Ixodida</taxon>
        <taxon>Ixodoidea</taxon>
        <taxon>Ixodidae</taxon>
        <taxon>Rhipicephalinae</taxon>
        <taxon>Rhipicephalus</taxon>
        <taxon>Rhipicephalus</taxon>
    </lineage>
</organism>
<reference evidence="2" key="1">
    <citation type="journal article" date="2017" name="Parasit. Vectors">
        <title>Sialotranscriptomics of Rhipicephalus zambeziensis reveals intricate expression profiles of secretory proteins and suggests tight temporal transcriptional regulation during blood-feeding.</title>
        <authorList>
            <person name="de Castro M.H."/>
            <person name="de Klerk D."/>
            <person name="Pienaar R."/>
            <person name="Rees D.J.G."/>
            <person name="Mans B.J."/>
        </authorList>
    </citation>
    <scope>NUCLEOTIDE SEQUENCE</scope>
    <source>
        <tissue evidence="2">Salivary glands</tissue>
    </source>
</reference>
<accession>A0A224YC25</accession>
<dbReference type="AlphaFoldDB" id="A0A224YC25"/>
<evidence type="ECO:0000313" key="2">
    <source>
        <dbReference type="EMBL" id="MAA15257.1"/>
    </source>
</evidence>